<keyword evidence="5" id="KW-1185">Reference proteome</keyword>
<gene>
    <name evidence="4" type="ORF">QCO44_03875</name>
</gene>
<protein>
    <submittedName>
        <fullName evidence="4">Class I SAM-dependent methyltransferase</fullName>
        <ecNumber evidence="4">2.1.-.-</ecNumber>
    </submittedName>
</protein>
<dbReference type="EC" id="2.1.-.-" evidence="4"/>
<reference evidence="4 5" key="1">
    <citation type="submission" date="2023-04" db="EMBL/GenBank/DDBJ databases">
        <title>Genome Sequence of Selenomonas sputigena ATCC 33150.</title>
        <authorList>
            <person name="Miller D.P."/>
            <person name="Anvari S."/>
            <person name="Polson S.W."/>
            <person name="Macdonald M."/>
            <person name="Mcdowell J.V."/>
        </authorList>
    </citation>
    <scope>NUCLEOTIDE SEQUENCE [LARGE SCALE GENOMIC DNA]</scope>
    <source>
        <strain evidence="4 5">ATCC 33150</strain>
    </source>
</reference>
<dbReference type="InterPro" id="IPR013216">
    <property type="entry name" value="Methyltransf_11"/>
</dbReference>
<organism evidence="4 5">
    <name type="scientific">Selenomonas sputigena</name>
    <dbReference type="NCBI Taxonomy" id="69823"/>
    <lineage>
        <taxon>Bacteria</taxon>
        <taxon>Bacillati</taxon>
        <taxon>Bacillota</taxon>
        <taxon>Negativicutes</taxon>
        <taxon>Selenomonadales</taxon>
        <taxon>Selenomonadaceae</taxon>
        <taxon>Selenomonas</taxon>
    </lineage>
</organism>
<feature type="transmembrane region" description="Helical" evidence="2">
    <location>
        <begin position="62"/>
        <end position="87"/>
    </location>
</feature>
<dbReference type="SUPFAM" id="SSF53335">
    <property type="entry name" value="S-adenosyl-L-methionine-dependent methyltransferases"/>
    <property type="match status" value="1"/>
</dbReference>
<dbReference type="EMBL" id="JARVLH010000002">
    <property type="protein sequence ID" value="MEX5284782.1"/>
    <property type="molecule type" value="Genomic_DNA"/>
</dbReference>
<feature type="transmembrane region" description="Helical" evidence="2">
    <location>
        <begin position="35"/>
        <end position="56"/>
    </location>
</feature>
<dbReference type="CDD" id="cd02440">
    <property type="entry name" value="AdoMet_MTases"/>
    <property type="match status" value="1"/>
</dbReference>
<keyword evidence="4" id="KW-0808">Transferase</keyword>
<accession>A0ABV3X3L5</accession>
<feature type="domain" description="Methyltransferase type 11" evidence="3">
    <location>
        <begin position="119"/>
        <end position="224"/>
    </location>
</feature>
<dbReference type="Proteomes" id="UP001559623">
    <property type="component" value="Unassembled WGS sequence"/>
</dbReference>
<keyword evidence="2" id="KW-1133">Transmembrane helix</keyword>
<keyword evidence="2" id="KW-0812">Transmembrane</keyword>
<dbReference type="PANTHER" id="PTHR43591">
    <property type="entry name" value="METHYLTRANSFERASE"/>
    <property type="match status" value="1"/>
</dbReference>
<evidence type="ECO:0000256" key="2">
    <source>
        <dbReference type="SAM" id="Phobius"/>
    </source>
</evidence>
<name>A0ABV3X3L5_9FIRM</name>
<evidence type="ECO:0000259" key="3">
    <source>
        <dbReference type="Pfam" id="PF08241"/>
    </source>
</evidence>
<dbReference type="InterPro" id="IPR029063">
    <property type="entry name" value="SAM-dependent_MTases_sf"/>
</dbReference>
<keyword evidence="4" id="KW-0489">Methyltransferase</keyword>
<comment type="caution">
    <text evidence="4">The sequence shown here is derived from an EMBL/GenBank/DDBJ whole genome shotgun (WGS) entry which is preliminary data.</text>
</comment>
<dbReference type="RefSeq" id="WP_368846505.1">
    <property type="nucleotide sequence ID" value="NZ_CP194411.1"/>
</dbReference>
<evidence type="ECO:0000313" key="4">
    <source>
        <dbReference type="EMBL" id="MEX5284782.1"/>
    </source>
</evidence>
<dbReference type="GO" id="GO:0032259">
    <property type="term" value="P:methylation"/>
    <property type="evidence" value="ECO:0007669"/>
    <property type="project" value="UniProtKB-KW"/>
</dbReference>
<sequence>MEEDSRKNIVDASGSPKKMPDRKPNYKNWLPRRMIAAALAAAVLFWALLALALAFLPPAGAWLALDAFFALAALASTLLTLWFYALYRMFSYDGKRQMARQIVEGTAAYVKLPEGGRILDVGCGSGALTIACAKGNPKCQVLGVDLWRGVYASFSKRICEENALAEGVTNAEFLPGNAVELDFPDESFDAVTSNYVYHNIPKIPGQTMLEETLRVLKKGGVFAIHDIMARGKYGDMEAFAAKLREKGYERVELIDTAKGMFMSECEARFMGGSASRLLVGKK</sequence>
<evidence type="ECO:0000256" key="1">
    <source>
        <dbReference type="SAM" id="MobiDB-lite"/>
    </source>
</evidence>
<proteinExistence type="predicted"/>
<dbReference type="GO" id="GO:0008168">
    <property type="term" value="F:methyltransferase activity"/>
    <property type="evidence" value="ECO:0007669"/>
    <property type="project" value="UniProtKB-KW"/>
</dbReference>
<feature type="region of interest" description="Disordered" evidence="1">
    <location>
        <begin position="1"/>
        <end position="23"/>
    </location>
</feature>
<dbReference type="Pfam" id="PF08241">
    <property type="entry name" value="Methyltransf_11"/>
    <property type="match status" value="1"/>
</dbReference>
<evidence type="ECO:0000313" key="5">
    <source>
        <dbReference type="Proteomes" id="UP001559623"/>
    </source>
</evidence>
<keyword evidence="2" id="KW-0472">Membrane</keyword>
<dbReference type="Gene3D" id="3.40.50.150">
    <property type="entry name" value="Vaccinia Virus protein VP39"/>
    <property type="match status" value="1"/>
</dbReference>